<organism evidence="1 2">
    <name type="scientific">Moniliophthora roreri</name>
    <name type="common">Frosty pod rot fungus</name>
    <name type="synonym">Monilia roreri</name>
    <dbReference type="NCBI Taxonomy" id="221103"/>
    <lineage>
        <taxon>Eukaryota</taxon>
        <taxon>Fungi</taxon>
        <taxon>Dikarya</taxon>
        <taxon>Basidiomycota</taxon>
        <taxon>Agaricomycotina</taxon>
        <taxon>Agaricomycetes</taxon>
        <taxon>Agaricomycetidae</taxon>
        <taxon>Agaricales</taxon>
        <taxon>Marasmiineae</taxon>
        <taxon>Marasmiaceae</taxon>
        <taxon>Moniliophthora</taxon>
    </lineage>
</organism>
<dbReference type="Proteomes" id="UP000054988">
    <property type="component" value="Unassembled WGS sequence"/>
</dbReference>
<dbReference type="AlphaFoldDB" id="A0A0W0FBN8"/>
<protein>
    <submittedName>
        <fullName evidence="1">Uncharacterized protein</fullName>
    </submittedName>
</protein>
<proteinExistence type="predicted"/>
<reference evidence="1 2" key="1">
    <citation type="submission" date="2015-12" db="EMBL/GenBank/DDBJ databases">
        <title>Draft genome sequence of Moniliophthora roreri, the causal agent of frosty pod rot of cacao.</title>
        <authorList>
            <person name="Aime M.C."/>
            <person name="Diaz-Valderrama J.R."/>
            <person name="Kijpornyongpan T."/>
            <person name="Phillips-Mora W."/>
        </authorList>
    </citation>
    <scope>NUCLEOTIDE SEQUENCE [LARGE SCALE GENOMIC DNA]</scope>
    <source>
        <strain evidence="1 2">MCA 2952</strain>
    </source>
</reference>
<evidence type="ECO:0000313" key="1">
    <source>
        <dbReference type="EMBL" id="KTB33726.1"/>
    </source>
</evidence>
<gene>
    <name evidence="1" type="ORF">WG66_13698</name>
</gene>
<accession>A0A0W0FBN8</accession>
<name>A0A0W0FBN8_MONRR</name>
<evidence type="ECO:0000313" key="2">
    <source>
        <dbReference type="Proteomes" id="UP000054988"/>
    </source>
</evidence>
<sequence>MPQKATKMPERLDQPLSFAFWVFDAM</sequence>
<dbReference type="EMBL" id="LATX01002144">
    <property type="protein sequence ID" value="KTB33726.1"/>
    <property type="molecule type" value="Genomic_DNA"/>
</dbReference>
<comment type="caution">
    <text evidence="1">The sequence shown here is derived from an EMBL/GenBank/DDBJ whole genome shotgun (WGS) entry which is preliminary data.</text>
</comment>